<dbReference type="EMBL" id="JANPWB010000014">
    <property type="protein sequence ID" value="KAJ1096724.1"/>
    <property type="molecule type" value="Genomic_DNA"/>
</dbReference>
<feature type="region of interest" description="Disordered" evidence="6">
    <location>
        <begin position="280"/>
        <end position="305"/>
    </location>
</feature>
<name>A0AAV7M2A6_PLEWA</name>
<dbReference type="InterPro" id="IPR001609">
    <property type="entry name" value="Myosin_head_motor_dom-like"/>
</dbReference>
<evidence type="ECO:0000256" key="3">
    <source>
        <dbReference type="ARBA" id="ARBA00023123"/>
    </source>
</evidence>
<feature type="compositionally biased region" description="Polar residues" evidence="6">
    <location>
        <begin position="801"/>
        <end position="813"/>
    </location>
</feature>
<evidence type="ECO:0000256" key="6">
    <source>
        <dbReference type="SAM" id="MobiDB-lite"/>
    </source>
</evidence>
<reference evidence="8" key="1">
    <citation type="journal article" date="2022" name="bioRxiv">
        <title>Sequencing and chromosome-scale assembly of the giantPleurodeles waltlgenome.</title>
        <authorList>
            <person name="Brown T."/>
            <person name="Elewa A."/>
            <person name="Iarovenko S."/>
            <person name="Subramanian E."/>
            <person name="Araus A.J."/>
            <person name="Petzold A."/>
            <person name="Susuki M."/>
            <person name="Suzuki K.-i.T."/>
            <person name="Hayashi T."/>
            <person name="Toyoda A."/>
            <person name="Oliveira C."/>
            <person name="Osipova E."/>
            <person name="Leigh N.D."/>
            <person name="Simon A."/>
            <person name="Yun M.H."/>
        </authorList>
    </citation>
    <scope>NUCLEOTIDE SEQUENCE</scope>
    <source>
        <strain evidence="8">20211129_DDA</strain>
        <tissue evidence="8">Liver</tissue>
    </source>
</reference>
<feature type="compositionally biased region" description="Acidic residues" evidence="6">
    <location>
        <begin position="149"/>
        <end position="159"/>
    </location>
</feature>
<feature type="region of interest" description="Disordered" evidence="6">
    <location>
        <begin position="934"/>
        <end position="1166"/>
    </location>
</feature>
<feature type="region of interest" description="Disordered" evidence="6">
    <location>
        <begin position="797"/>
        <end position="899"/>
    </location>
</feature>
<feature type="compositionally biased region" description="Polar residues" evidence="6">
    <location>
        <begin position="1116"/>
        <end position="1132"/>
    </location>
</feature>
<feature type="compositionally biased region" description="Acidic residues" evidence="6">
    <location>
        <begin position="707"/>
        <end position="717"/>
    </location>
</feature>
<gene>
    <name evidence="8" type="ORF">NDU88_001856</name>
</gene>
<comment type="caution">
    <text evidence="8">The sequence shown here is derived from an EMBL/GenBank/DDBJ whole genome shotgun (WGS) entry which is preliminary data.</text>
</comment>
<proteinExistence type="inferred from homology"/>
<feature type="compositionally biased region" description="Polar residues" evidence="6">
    <location>
        <begin position="1032"/>
        <end position="1058"/>
    </location>
</feature>
<dbReference type="SMART" id="SM00242">
    <property type="entry name" value="MYSc"/>
    <property type="match status" value="1"/>
</dbReference>
<dbReference type="GO" id="GO:0003774">
    <property type="term" value="F:cytoskeletal motor activity"/>
    <property type="evidence" value="ECO:0007669"/>
    <property type="project" value="UniProtKB-UniRule"/>
</dbReference>
<evidence type="ECO:0000256" key="1">
    <source>
        <dbReference type="ARBA" id="ARBA00022741"/>
    </source>
</evidence>
<feature type="compositionally biased region" description="Polar residues" evidence="6">
    <location>
        <begin position="1155"/>
        <end position="1165"/>
    </location>
</feature>
<dbReference type="Gene3D" id="3.40.850.10">
    <property type="entry name" value="Kinesin motor domain"/>
    <property type="match status" value="1"/>
</dbReference>
<keyword evidence="1 5" id="KW-0547">Nucleotide-binding</keyword>
<feature type="binding site" evidence="5">
    <location>
        <begin position="1423"/>
        <end position="1430"/>
    </location>
    <ligand>
        <name>ATP</name>
        <dbReference type="ChEBI" id="CHEBI:30616"/>
    </ligand>
</feature>
<comment type="similarity">
    <text evidence="5">Belongs to the TRAFAC class myosin-kinesin ATPase superfamily. Myosin family.</text>
</comment>
<sequence>MGGKKGDTKQAAKKGGGKEPDKKKTPDAKGADKGKKGKDDAKAGKDDKKAGKDDKKGAKADPKGGKGKGKEDPRKGKDAKKGKKAVASESEEGSDAELVKDSEGESEKAAEDDESDEGAKKAKRMAALKGATKNMAGMQKGRGRRIQSEEEEGDGDEAATSDNRRGTSQLLLGLATDENKRKAVKKDMARAQLKGATKAMAGLAKKPMLPPKSKRSLKSTGRLFMKFRGLKPSRHSKKGQFKTASKLFLGLKKKIGVPSLLAKKKKSAAVLKNTSKLMMGLRRSKKKKEAAAKAPSGGDSDTAKKPSFMLIRLGGKSTEKVEGGKKGKLFGGFFSRKKAKDKFKPKAKILSKVSAAANWMTRKFLSRRNKYPEDEREMRAAWMSRMGGNKMPFPSEDEVLWYRNNMNKFPGRQRYFDFMENMHGAPPWIQNEMYQEMPPGGFFPQPGRYPPRGPQPYYDPYHNQGDFYGYPPQENYGSYNEEHYYDQQYGYNRPRPYGSGGESYDDNHGYQMEDPYDENMDYYNDGNYPSQSHYANYDEVYDDELYNEGYDYSPYEDYEGNVDEMDYYEDEETHAYYENHYDGYGTSNGQYNPEEEEMDYDEADLQDENNYGNHGVSPYGESSYNPYAYPMEDIMEVDEAEQVDEHYDNYSTSQNHFFEQQGMEEQVPSTLSRNRKYRLFPRPQVKMFGREKLDISLPPSPHISFTDYDEEDDDYEDQSLLLPPEQFSSPKQRSARSPVAKRLYGKAGPPPGPPQGSRHQRTLSPKLTRRTFDGGIQQEEFEDFSPREFGSPLGQFMKDSLASQPGLQPQSYDMSGRPMSPGPGRRSMKQFGGNIPARPSSPHPSVKHFQMPPPTNDFQQPTSPQHTRRQYGSPERKSFYHPSPQPSVRHFESFEDVSDDEMPHVQPAYKRFGHKLTGMDTSYSAFSNSFREFDHAGSNDNNAQRVPSPQPSRRSMTPSPRPMRRMGTIRDKELRRRGIASQQPSSPHMERRKSIKEISKLPPPPNPATELKKPFLKHIGQPLAGMAYTGPPTGQSITRDGSATNLTGSGPRQPSKTTFLKKFSQPPGGPPHRPASPNLSIREQGKYSGVKDPPSPRLQRSQFGARIPSSPLPSVKQASFSGGDNRSRSPSPQLGMKSFGGKVPQPSDHGYTGTLKGNPNLSPQFQRPPLKISHPMAGPSFIPPRSPSIRERNMHSVSPKFHVDQYDLETEDGAGRYAVVMPQVQKMGSFRGPSAMSPHQWSQHHTVNVREMHGTWSSQKSLHAPSAENFNRRPPHRRETAGGYLTHGRRRPGSEWEDDLHSHKQLPWHNKMHSIRNLPSMGHRERAEEDALEDMTQLEDLQETAVLDNLKKRFDRELIYTYIGSILVSVNPYTMYNIYGTDQVLQYEGRALGENPPHLFAIANVAYTKMMDAKHNQCIIISGESGSGKTEATKLVLRYLAAINQKRNITQQILEATPLLESFGNAKTVRNDNSSRFGKFMEIFIEE</sequence>
<dbReference type="PROSITE" id="PS51456">
    <property type="entry name" value="MYOSIN_MOTOR"/>
    <property type="match status" value="1"/>
</dbReference>
<evidence type="ECO:0000259" key="7">
    <source>
        <dbReference type="PROSITE" id="PS51456"/>
    </source>
</evidence>
<dbReference type="Pfam" id="PF00063">
    <property type="entry name" value="Myosin_head"/>
    <property type="match status" value="1"/>
</dbReference>
<accession>A0AAV7M2A6</accession>
<dbReference type="GO" id="GO:0016459">
    <property type="term" value="C:myosin complex"/>
    <property type="evidence" value="ECO:0007669"/>
    <property type="project" value="UniProtKB-KW"/>
</dbReference>
<organism evidence="8 9">
    <name type="scientific">Pleurodeles waltl</name>
    <name type="common">Iberian ribbed newt</name>
    <dbReference type="NCBI Taxonomy" id="8319"/>
    <lineage>
        <taxon>Eukaryota</taxon>
        <taxon>Metazoa</taxon>
        <taxon>Chordata</taxon>
        <taxon>Craniata</taxon>
        <taxon>Vertebrata</taxon>
        <taxon>Euteleostomi</taxon>
        <taxon>Amphibia</taxon>
        <taxon>Batrachia</taxon>
        <taxon>Caudata</taxon>
        <taxon>Salamandroidea</taxon>
        <taxon>Salamandridae</taxon>
        <taxon>Pleurodelinae</taxon>
        <taxon>Pleurodeles</taxon>
    </lineage>
</organism>
<protein>
    <recommendedName>
        <fullName evidence="7">Myosin motor domain-containing protein</fullName>
    </recommendedName>
</protein>
<dbReference type="PANTHER" id="PTHR22692:SF21">
    <property type="entry name" value="MYOSIN XVA"/>
    <property type="match status" value="1"/>
</dbReference>
<keyword evidence="4 5" id="KW-0505">Motor protein</keyword>
<evidence type="ECO:0000256" key="4">
    <source>
        <dbReference type="ARBA" id="ARBA00023175"/>
    </source>
</evidence>
<feature type="compositionally biased region" description="Basic and acidic residues" evidence="6">
    <location>
        <begin position="97"/>
        <end position="109"/>
    </location>
</feature>
<feature type="compositionally biased region" description="Basic and acidic residues" evidence="6">
    <location>
        <begin position="1"/>
        <end position="76"/>
    </location>
</feature>
<evidence type="ECO:0000313" key="9">
    <source>
        <dbReference type="Proteomes" id="UP001066276"/>
    </source>
</evidence>
<dbReference type="SUPFAM" id="SSF52540">
    <property type="entry name" value="P-loop containing nucleoside triphosphate hydrolases"/>
    <property type="match status" value="1"/>
</dbReference>
<dbReference type="InterPro" id="IPR027417">
    <property type="entry name" value="P-loop_NTPase"/>
</dbReference>
<keyword evidence="5" id="KW-0009">Actin-binding</keyword>
<evidence type="ECO:0000313" key="8">
    <source>
        <dbReference type="EMBL" id="KAJ1096724.1"/>
    </source>
</evidence>
<feature type="region of interest" description="Disordered" evidence="6">
    <location>
        <begin position="691"/>
        <end position="769"/>
    </location>
</feature>
<keyword evidence="3 5" id="KW-0518">Myosin</keyword>
<evidence type="ECO:0000256" key="2">
    <source>
        <dbReference type="ARBA" id="ARBA00022840"/>
    </source>
</evidence>
<feature type="region of interest" description="Disordered" evidence="6">
    <location>
        <begin position="1"/>
        <end position="168"/>
    </location>
</feature>
<dbReference type="GO" id="GO:0003779">
    <property type="term" value="F:actin binding"/>
    <property type="evidence" value="ECO:0007669"/>
    <property type="project" value="UniProtKB-KW"/>
</dbReference>
<dbReference type="Proteomes" id="UP001066276">
    <property type="component" value="Chromosome 10"/>
</dbReference>
<feature type="region of interest" description="Disordered" evidence="6">
    <location>
        <begin position="1262"/>
        <end position="1298"/>
    </location>
</feature>
<dbReference type="PRINTS" id="PR00193">
    <property type="entry name" value="MYOSINHEAVY"/>
</dbReference>
<feature type="domain" description="Myosin motor" evidence="7">
    <location>
        <begin position="1330"/>
        <end position="1487"/>
    </location>
</feature>
<comment type="caution">
    <text evidence="5">Lacks conserved residue(s) required for the propagation of feature annotation.</text>
</comment>
<keyword evidence="2 5" id="KW-0067">ATP-binding</keyword>
<dbReference type="GO" id="GO:0005524">
    <property type="term" value="F:ATP binding"/>
    <property type="evidence" value="ECO:0007669"/>
    <property type="project" value="UniProtKB-UniRule"/>
</dbReference>
<dbReference type="InterPro" id="IPR036961">
    <property type="entry name" value="Kinesin_motor_dom_sf"/>
</dbReference>
<feature type="compositionally biased region" description="Polar residues" evidence="6">
    <location>
        <begin position="856"/>
        <end position="865"/>
    </location>
</feature>
<dbReference type="InterPro" id="IPR051567">
    <property type="entry name" value="Unconventional_Myosin_ATPase"/>
</dbReference>
<evidence type="ECO:0000256" key="5">
    <source>
        <dbReference type="PROSITE-ProRule" id="PRU00782"/>
    </source>
</evidence>
<feature type="region of interest" description="Disordered" evidence="6">
    <location>
        <begin position="200"/>
        <end position="220"/>
    </location>
</feature>
<keyword evidence="9" id="KW-1185">Reference proteome</keyword>
<dbReference type="PANTHER" id="PTHR22692">
    <property type="entry name" value="MYOSIN VII, XV"/>
    <property type="match status" value="1"/>
</dbReference>